<evidence type="ECO:0000256" key="1">
    <source>
        <dbReference type="ARBA" id="ARBA00000920"/>
    </source>
</evidence>
<comment type="function">
    <text evidence="2">Long-chain fatty alcohol oxidase involved in the omega-oxidation pathway of lipid degradation.</text>
</comment>
<keyword evidence="6" id="KW-0285">Flavoprotein</keyword>
<evidence type="ECO:0000256" key="13">
    <source>
        <dbReference type="PIRSR" id="PIRSR028937-1"/>
    </source>
</evidence>
<dbReference type="InterPro" id="IPR007867">
    <property type="entry name" value="GMC_OxRtase_C"/>
</dbReference>
<evidence type="ECO:0000256" key="6">
    <source>
        <dbReference type="ARBA" id="ARBA00022630"/>
    </source>
</evidence>
<accession>A0A1L7WP29</accession>
<evidence type="ECO:0000313" key="16">
    <source>
        <dbReference type="EMBL" id="CZR54520.1"/>
    </source>
</evidence>
<keyword evidence="17" id="KW-1185">Reference proteome</keyword>
<keyword evidence="11" id="KW-0472">Membrane</keyword>
<dbReference type="InterPro" id="IPR000172">
    <property type="entry name" value="GMC_OxRdtase_N"/>
</dbReference>
<evidence type="ECO:0000259" key="14">
    <source>
        <dbReference type="Pfam" id="PF00732"/>
    </source>
</evidence>
<evidence type="ECO:0000256" key="12">
    <source>
        <dbReference type="PIRNR" id="PIRNR028937"/>
    </source>
</evidence>
<dbReference type="GO" id="GO:0050660">
    <property type="term" value="F:flavin adenine dinucleotide binding"/>
    <property type="evidence" value="ECO:0007669"/>
    <property type="project" value="InterPro"/>
</dbReference>
<protein>
    <recommendedName>
        <fullName evidence="5 12">Long-chain-alcohol oxidase</fullName>
        <ecNumber evidence="5 12">1.1.3.20</ecNumber>
    </recommendedName>
</protein>
<evidence type="ECO:0000256" key="4">
    <source>
        <dbReference type="ARBA" id="ARBA00010790"/>
    </source>
</evidence>
<keyword evidence="10 12" id="KW-0560">Oxidoreductase</keyword>
<proteinExistence type="inferred from homology"/>
<comment type="catalytic activity">
    <reaction evidence="1 12">
        <text>a long-chain primary fatty alcohol + O2 = a long-chain fatty aldehyde + H2O2</text>
        <dbReference type="Rhea" id="RHEA:22756"/>
        <dbReference type="ChEBI" id="CHEBI:15379"/>
        <dbReference type="ChEBI" id="CHEBI:16240"/>
        <dbReference type="ChEBI" id="CHEBI:17176"/>
        <dbReference type="ChEBI" id="CHEBI:77396"/>
        <dbReference type="EC" id="1.1.3.20"/>
    </reaction>
</comment>
<dbReference type="GO" id="GO:0016020">
    <property type="term" value="C:membrane"/>
    <property type="evidence" value="ECO:0007669"/>
    <property type="project" value="UniProtKB-SubCell"/>
</dbReference>
<dbReference type="EC" id="1.1.3.20" evidence="5 12"/>
<dbReference type="EMBL" id="FJOG01000005">
    <property type="protein sequence ID" value="CZR54520.1"/>
    <property type="molecule type" value="Genomic_DNA"/>
</dbReference>
<evidence type="ECO:0000256" key="11">
    <source>
        <dbReference type="ARBA" id="ARBA00023136"/>
    </source>
</evidence>
<dbReference type="Gene3D" id="3.50.50.60">
    <property type="entry name" value="FAD/NAD(P)-binding domain"/>
    <property type="match status" value="2"/>
</dbReference>
<dbReference type="InterPro" id="IPR036188">
    <property type="entry name" value="FAD/NAD-bd_sf"/>
</dbReference>
<evidence type="ECO:0000256" key="5">
    <source>
        <dbReference type="ARBA" id="ARBA00013125"/>
    </source>
</evidence>
<dbReference type="Pfam" id="PF05199">
    <property type="entry name" value="GMC_oxred_C"/>
    <property type="match status" value="1"/>
</dbReference>
<evidence type="ECO:0000256" key="2">
    <source>
        <dbReference type="ARBA" id="ARBA00003842"/>
    </source>
</evidence>
<dbReference type="OrthoDB" id="269227at2759"/>
<evidence type="ECO:0000259" key="15">
    <source>
        <dbReference type="Pfam" id="PF05199"/>
    </source>
</evidence>
<comment type="subcellular location">
    <subcellularLocation>
        <location evidence="3">Membrane</location>
    </subcellularLocation>
</comment>
<sequence>METLVPLAAALPDPPVEGPYTEDNWRTLLAIMDTVIPSIRRETTTTDSSTQLTISDVEYNKTVNYLKNNANALDSESLDEYFDERPSTNPKFQELLKRTFVFNVREDARKGLGFILAALNTRVGCLMLTGSATPFYQQPPHIREQILQRWRISYLPPLNNVYSQMTRICKSLYLKTSPGFRKVSGFPAVPDHYKPGPHFEYEFMQFSAGSEPETIETDVVIVGSGCGGGVAAKNLAEAGHKVVVVDKAYYYSPSQLPMTEEAGGIHLFENGGADNSDDSSTTIVAGSSWGGGGTVNWSASLQTQNYVRKEWAQDRGLTFFETAEFQNCLDRVCYRMGVSCDHIRHNFANKALLEGSRKLGYHAKAVPQNTGGAEHYCGHCTVGCGAAQKQGPVVAWLPDAAKAGAKFIEGFEVHHVIFDESSGTKKAVGVKGTWTSRNSKGGVDGPLSGKTEREVIVRAKKIVISSGTLWSPIILLNSGLTNHQIGKNLYLHPVNMVIGVYKEDVKPWEGGILTTVCSSFENLDGHGHGVKVECTAMLPSYILTLANWNSGLDYKSLALKYRHMTGFISIARDRDTGQVYPDSVSGKPRYQYTPSAFDRAHIMEGVVAIAKMCYVTGATEIHPCIAGVSAFVRDSEDISSSNSEGGEADPGITDPRFKTWLDNLKRTGNKPPAAPFACAHQMGSNRMSVRAQDGVVDPKGRVWGTEGLYVSDASVFPSASGVNPMVTNMAISDWISRGISRELRGVGEGASRL</sequence>
<evidence type="ECO:0000256" key="8">
    <source>
        <dbReference type="ARBA" id="ARBA00022827"/>
    </source>
</evidence>
<dbReference type="InterPro" id="IPR012400">
    <property type="entry name" value="Long_Oxdase"/>
</dbReference>
<dbReference type="PANTHER" id="PTHR46056">
    <property type="entry name" value="LONG-CHAIN-ALCOHOL OXIDASE"/>
    <property type="match status" value="1"/>
</dbReference>
<dbReference type="PANTHER" id="PTHR46056:SF12">
    <property type="entry name" value="LONG-CHAIN-ALCOHOL OXIDASE"/>
    <property type="match status" value="1"/>
</dbReference>
<gene>
    <name evidence="16" type="ORF">PAC_04404</name>
</gene>
<dbReference type="Pfam" id="PF00732">
    <property type="entry name" value="GMC_oxred_N"/>
    <property type="match status" value="1"/>
</dbReference>
<keyword evidence="8" id="KW-0274">FAD</keyword>
<evidence type="ECO:0000256" key="3">
    <source>
        <dbReference type="ARBA" id="ARBA00004370"/>
    </source>
</evidence>
<dbReference type="SUPFAM" id="SSF51905">
    <property type="entry name" value="FAD/NAD(P)-binding domain"/>
    <property type="match status" value="1"/>
</dbReference>
<comment type="similarity">
    <text evidence="4 12">Belongs to the GMC oxidoreductase family.</text>
</comment>
<dbReference type="PIRSF" id="PIRSF028937">
    <property type="entry name" value="Lg_Ch_AO"/>
    <property type="match status" value="1"/>
</dbReference>
<organism evidence="16 17">
    <name type="scientific">Phialocephala subalpina</name>
    <dbReference type="NCBI Taxonomy" id="576137"/>
    <lineage>
        <taxon>Eukaryota</taxon>
        <taxon>Fungi</taxon>
        <taxon>Dikarya</taxon>
        <taxon>Ascomycota</taxon>
        <taxon>Pezizomycotina</taxon>
        <taxon>Leotiomycetes</taxon>
        <taxon>Helotiales</taxon>
        <taxon>Mollisiaceae</taxon>
        <taxon>Phialocephala</taxon>
        <taxon>Phialocephala fortinii species complex</taxon>
    </lineage>
</organism>
<feature type="domain" description="Glucose-methanol-choline oxidoreductase C-terminal" evidence="15">
    <location>
        <begin position="577"/>
        <end position="731"/>
    </location>
</feature>
<evidence type="ECO:0000256" key="7">
    <source>
        <dbReference type="ARBA" id="ARBA00022692"/>
    </source>
</evidence>
<dbReference type="AlphaFoldDB" id="A0A1L7WP29"/>
<feature type="domain" description="Glucose-methanol-choline oxidoreductase N-terminal" evidence="14">
    <location>
        <begin position="267"/>
        <end position="494"/>
    </location>
</feature>
<dbReference type="Proteomes" id="UP000184330">
    <property type="component" value="Unassembled WGS sequence"/>
</dbReference>
<evidence type="ECO:0000256" key="9">
    <source>
        <dbReference type="ARBA" id="ARBA00022989"/>
    </source>
</evidence>
<dbReference type="GO" id="GO:0046577">
    <property type="term" value="F:long-chain-alcohol oxidase activity"/>
    <property type="evidence" value="ECO:0007669"/>
    <property type="project" value="UniProtKB-EC"/>
</dbReference>
<dbReference type="STRING" id="576137.A0A1L7WP29"/>
<keyword evidence="9" id="KW-1133">Transmembrane helix</keyword>
<name>A0A1L7WP29_9HELO</name>
<keyword evidence="7" id="KW-0812">Transmembrane</keyword>
<reference evidence="16 17" key="1">
    <citation type="submission" date="2016-03" db="EMBL/GenBank/DDBJ databases">
        <authorList>
            <person name="Ploux O."/>
        </authorList>
    </citation>
    <scope>NUCLEOTIDE SEQUENCE [LARGE SCALE GENOMIC DNA]</scope>
    <source>
        <strain evidence="16 17">UAMH 11012</strain>
    </source>
</reference>
<evidence type="ECO:0000313" key="17">
    <source>
        <dbReference type="Proteomes" id="UP000184330"/>
    </source>
</evidence>
<feature type="active site" description="Proton acceptor" evidence="13">
    <location>
        <position position="680"/>
    </location>
</feature>
<evidence type="ECO:0000256" key="10">
    <source>
        <dbReference type="ARBA" id="ARBA00023002"/>
    </source>
</evidence>